<keyword evidence="1" id="KW-1133">Transmembrane helix</keyword>
<dbReference type="InterPro" id="IPR003165">
    <property type="entry name" value="Piwi"/>
</dbReference>
<dbReference type="OrthoDB" id="10252740at2759"/>
<dbReference type="InterPro" id="IPR012337">
    <property type="entry name" value="RNaseH-like_sf"/>
</dbReference>
<evidence type="ECO:0000259" key="2">
    <source>
        <dbReference type="PROSITE" id="PS50822"/>
    </source>
</evidence>
<protein>
    <submittedName>
        <fullName evidence="3">Piwi domain protein</fullName>
    </submittedName>
</protein>
<accession>A0A0B1SQ63</accession>
<reference evidence="3 4" key="1">
    <citation type="submission" date="2014-03" db="EMBL/GenBank/DDBJ databases">
        <title>Draft genome of the hookworm Oesophagostomum dentatum.</title>
        <authorList>
            <person name="Mitreva M."/>
        </authorList>
    </citation>
    <scope>NUCLEOTIDE SEQUENCE [LARGE SCALE GENOMIC DNA]</scope>
    <source>
        <strain evidence="3 4">OD-Hann</strain>
    </source>
</reference>
<sequence length="298" mass="34748">MYVGIDVTHPTANSGIDISIAAMVSNFDLAATRYTNEIFAQMAARETVERFEYQFRRLMIKFQKVPFDSTYRRLASTYCCLSRWCERFGDVADCFHRAKMHQARIYFLMLIFLNFMMLFFVMEMPPDSWTTLTHADPDLDVTYTYIVIQKRHITRFYQPSGKDDKGNATYVNVLSGTVIDNTVVSPKLFDFYLASQIGAIGTTRPAHYTVVVDEWMLSADQIYEMCYKLCFLYARCRIPVSLPCPVYYAHLVCEKAKEVYKTLNSRHEFDGVEELELRKNEIERRLAVHEAYPGMHFV</sequence>
<gene>
    <name evidence="3" type="ORF">OESDEN_13153</name>
</gene>
<proteinExistence type="predicted"/>
<dbReference type="EMBL" id="KN558618">
    <property type="protein sequence ID" value="KHJ87079.1"/>
    <property type="molecule type" value="Genomic_DNA"/>
</dbReference>
<feature type="domain" description="Piwi" evidence="2">
    <location>
        <begin position="1"/>
        <end position="261"/>
    </location>
</feature>
<keyword evidence="1" id="KW-0472">Membrane</keyword>
<organism evidence="3 4">
    <name type="scientific">Oesophagostomum dentatum</name>
    <name type="common">Nodular worm</name>
    <dbReference type="NCBI Taxonomy" id="61180"/>
    <lineage>
        <taxon>Eukaryota</taxon>
        <taxon>Metazoa</taxon>
        <taxon>Ecdysozoa</taxon>
        <taxon>Nematoda</taxon>
        <taxon>Chromadorea</taxon>
        <taxon>Rhabditida</taxon>
        <taxon>Rhabditina</taxon>
        <taxon>Rhabditomorpha</taxon>
        <taxon>Strongyloidea</taxon>
        <taxon>Strongylidae</taxon>
        <taxon>Oesophagostomum</taxon>
    </lineage>
</organism>
<dbReference type="Proteomes" id="UP000053660">
    <property type="component" value="Unassembled WGS sequence"/>
</dbReference>
<dbReference type="AlphaFoldDB" id="A0A0B1SQ63"/>
<evidence type="ECO:0000313" key="3">
    <source>
        <dbReference type="EMBL" id="KHJ87079.1"/>
    </source>
</evidence>
<dbReference type="SUPFAM" id="SSF53098">
    <property type="entry name" value="Ribonuclease H-like"/>
    <property type="match status" value="1"/>
</dbReference>
<dbReference type="Pfam" id="PF02171">
    <property type="entry name" value="Piwi"/>
    <property type="match status" value="1"/>
</dbReference>
<dbReference type="SMART" id="SM00950">
    <property type="entry name" value="Piwi"/>
    <property type="match status" value="1"/>
</dbReference>
<dbReference type="PANTHER" id="PTHR22891">
    <property type="entry name" value="EUKARYOTIC TRANSLATION INITIATION FACTOR 2C"/>
    <property type="match status" value="1"/>
</dbReference>
<keyword evidence="1" id="KW-0812">Transmembrane</keyword>
<keyword evidence="4" id="KW-1185">Reference proteome</keyword>
<evidence type="ECO:0000313" key="4">
    <source>
        <dbReference type="Proteomes" id="UP000053660"/>
    </source>
</evidence>
<name>A0A0B1SQ63_OESDE</name>
<feature type="transmembrane region" description="Helical" evidence="1">
    <location>
        <begin position="105"/>
        <end position="122"/>
    </location>
</feature>
<evidence type="ECO:0000256" key="1">
    <source>
        <dbReference type="SAM" id="Phobius"/>
    </source>
</evidence>
<dbReference type="GO" id="GO:0003676">
    <property type="term" value="F:nucleic acid binding"/>
    <property type="evidence" value="ECO:0007669"/>
    <property type="project" value="InterPro"/>
</dbReference>
<dbReference type="InterPro" id="IPR036397">
    <property type="entry name" value="RNaseH_sf"/>
</dbReference>
<dbReference type="PROSITE" id="PS50822">
    <property type="entry name" value="PIWI"/>
    <property type="match status" value="1"/>
</dbReference>
<dbReference type="Gene3D" id="3.30.420.10">
    <property type="entry name" value="Ribonuclease H-like superfamily/Ribonuclease H"/>
    <property type="match status" value="2"/>
</dbReference>